<dbReference type="SUPFAM" id="SSF52507">
    <property type="entry name" value="Homo-oligomeric flavin-containing Cys decarboxylases, HFCD"/>
    <property type="match status" value="1"/>
</dbReference>
<dbReference type="Gene3D" id="3.40.50.10300">
    <property type="entry name" value="CoaB-like"/>
    <property type="match status" value="1"/>
</dbReference>
<dbReference type="InterPro" id="IPR007085">
    <property type="entry name" value="DNA/pantothenate-metab_flavo_C"/>
</dbReference>
<evidence type="ECO:0000256" key="1">
    <source>
        <dbReference type="ARBA" id="ARBA00022793"/>
    </source>
</evidence>
<sequence length="416" mass="43282">MARILLGVSAGIAGYKALEFARLATRAGHAVRVVQTPDAHRFVGAASFEAITGAPVLVTEWDRDPARGAFPDQDPQAHEPISHLELVANADVFVVAPATANTLAKLACGLADNLLTSAALASTCPLIIAPAMNHHMWEHPATQANIATLRARSATIVGPGVGALGSRGEWGNGRLAEPGELLAAVEALVPSGPRPWDGLRVLVTAGGTREPIDAVRFVGNRSSGRMGVALAEEAAALGARVTLIAANVALSRSPALIWQDVETAAELEAACRTEFPSCDVLLMAAAVADFTVVEPAQGKLKKSDTDRLSIEMTPTTDVLGALAAQRTTGQTIVGFAAEHGPAALDYGRGKLTRKQLDAIVVNDVSGEGIGFDAIENEVTIISGVGELHVPRTTKGEVARAILRVVDQLRSASKTRA</sequence>
<dbReference type="Pfam" id="PF04127">
    <property type="entry name" value="DFP"/>
    <property type="match status" value="1"/>
</dbReference>
<evidence type="ECO:0000259" key="3">
    <source>
        <dbReference type="Pfam" id="PF02441"/>
    </source>
</evidence>
<feature type="domain" description="Flavoprotein" evidence="3">
    <location>
        <begin position="3"/>
        <end position="173"/>
    </location>
</feature>
<dbReference type="Pfam" id="PF02441">
    <property type="entry name" value="Flavoprotein"/>
    <property type="match status" value="1"/>
</dbReference>
<dbReference type="InterPro" id="IPR003382">
    <property type="entry name" value="Flavoprotein"/>
</dbReference>
<dbReference type="GO" id="GO:0015937">
    <property type="term" value="P:coenzyme A biosynthetic process"/>
    <property type="evidence" value="ECO:0007669"/>
    <property type="project" value="InterPro"/>
</dbReference>
<dbReference type="GO" id="GO:0015941">
    <property type="term" value="P:pantothenate catabolic process"/>
    <property type="evidence" value="ECO:0007669"/>
    <property type="project" value="InterPro"/>
</dbReference>
<dbReference type="HAMAP" id="MF_02225">
    <property type="entry name" value="CoaBC"/>
    <property type="match status" value="1"/>
</dbReference>
<dbReference type="InterPro" id="IPR035929">
    <property type="entry name" value="CoaB-like_sf"/>
</dbReference>
<dbReference type="InterPro" id="IPR005252">
    <property type="entry name" value="CoaBC"/>
</dbReference>
<dbReference type="SUPFAM" id="SSF102645">
    <property type="entry name" value="CoaB-like"/>
    <property type="match status" value="1"/>
</dbReference>
<dbReference type="PANTHER" id="PTHR14359:SF6">
    <property type="entry name" value="PHOSPHOPANTOTHENOYLCYSTEINE DECARBOXYLASE"/>
    <property type="match status" value="1"/>
</dbReference>
<gene>
    <name evidence="5" type="ORF">UFOPK3423_01269</name>
</gene>
<dbReference type="EMBL" id="CAFBLQ010000157">
    <property type="protein sequence ID" value="CAB4880069.1"/>
    <property type="molecule type" value="Genomic_DNA"/>
</dbReference>
<dbReference type="GO" id="GO:0004632">
    <property type="term" value="F:phosphopantothenate--cysteine ligase activity"/>
    <property type="evidence" value="ECO:0007669"/>
    <property type="project" value="InterPro"/>
</dbReference>
<dbReference type="GO" id="GO:0010181">
    <property type="term" value="F:FMN binding"/>
    <property type="evidence" value="ECO:0007669"/>
    <property type="project" value="InterPro"/>
</dbReference>
<dbReference type="NCBIfam" id="TIGR00521">
    <property type="entry name" value="coaBC_dfp"/>
    <property type="match status" value="1"/>
</dbReference>
<reference evidence="5" key="1">
    <citation type="submission" date="2020-05" db="EMBL/GenBank/DDBJ databases">
        <authorList>
            <person name="Chiriac C."/>
            <person name="Salcher M."/>
            <person name="Ghai R."/>
            <person name="Kavagutti S V."/>
        </authorList>
    </citation>
    <scope>NUCLEOTIDE SEQUENCE</scope>
</reference>
<protein>
    <submittedName>
        <fullName evidence="5">Unannotated protein</fullName>
    </submittedName>
</protein>
<keyword evidence="2" id="KW-0456">Lyase</keyword>
<dbReference type="GO" id="GO:0071513">
    <property type="term" value="C:phosphopantothenoylcysteine decarboxylase complex"/>
    <property type="evidence" value="ECO:0007669"/>
    <property type="project" value="TreeGrafter"/>
</dbReference>
<evidence type="ECO:0000256" key="2">
    <source>
        <dbReference type="ARBA" id="ARBA00023239"/>
    </source>
</evidence>
<organism evidence="5">
    <name type="scientific">freshwater metagenome</name>
    <dbReference type="NCBI Taxonomy" id="449393"/>
    <lineage>
        <taxon>unclassified sequences</taxon>
        <taxon>metagenomes</taxon>
        <taxon>ecological metagenomes</taxon>
    </lineage>
</organism>
<dbReference type="Gene3D" id="3.40.50.1950">
    <property type="entry name" value="Flavin prenyltransferase-like"/>
    <property type="match status" value="1"/>
</dbReference>
<evidence type="ECO:0000259" key="4">
    <source>
        <dbReference type="Pfam" id="PF04127"/>
    </source>
</evidence>
<proteinExistence type="inferred from homology"/>
<feature type="domain" description="DNA/pantothenate metabolism flavoprotein C-terminal" evidence="4">
    <location>
        <begin position="197"/>
        <end position="407"/>
    </location>
</feature>
<dbReference type="InterPro" id="IPR036551">
    <property type="entry name" value="Flavin_trans-like"/>
</dbReference>
<dbReference type="GO" id="GO:0004633">
    <property type="term" value="F:phosphopantothenoylcysteine decarboxylase activity"/>
    <property type="evidence" value="ECO:0007669"/>
    <property type="project" value="InterPro"/>
</dbReference>
<name>A0A6J7EIP1_9ZZZZ</name>
<dbReference type="AlphaFoldDB" id="A0A6J7EIP1"/>
<keyword evidence="1" id="KW-0210">Decarboxylase</keyword>
<accession>A0A6J7EIP1</accession>
<evidence type="ECO:0000313" key="5">
    <source>
        <dbReference type="EMBL" id="CAB4880069.1"/>
    </source>
</evidence>
<dbReference type="PANTHER" id="PTHR14359">
    <property type="entry name" value="HOMO-OLIGOMERIC FLAVIN CONTAINING CYS DECARBOXYLASE FAMILY"/>
    <property type="match status" value="1"/>
</dbReference>